<proteinExistence type="predicted"/>
<evidence type="ECO:0000313" key="2">
    <source>
        <dbReference type="Proteomes" id="UP000499080"/>
    </source>
</evidence>
<accession>A0A4Y2JHL1</accession>
<dbReference type="EMBL" id="BGPR01003550">
    <property type="protein sequence ID" value="GBM89580.1"/>
    <property type="molecule type" value="Genomic_DNA"/>
</dbReference>
<dbReference type="Proteomes" id="UP000499080">
    <property type="component" value="Unassembled WGS sequence"/>
</dbReference>
<evidence type="ECO:0008006" key="3">
    <source>
        <dbReference type="Google" id="ProtNLM"/>
    </source>
</evidence>
<reference evidence="1 2" key="1">
    <citation type="journal article" date="2019" name="Sci. Rep.">
        <title>Orb-weaving spider Araneus ventricosus genome elucidates the spidroin gene catalogue.</title>
        <authorList>
            <person name="Kono N."/>
            <person name="Nakamura H."/>
            <person name="Ohtoshi R."/>
            <person name="Moran D.A.P."/>
            <person name="Shinohara A."/>
            <person name="Yoshida Y."/>
            <person name="Fujiwara M."/>
            <person name="Mori M."/>
            <person name="Tomita M."/>
            <person name="Arakawa K."/>
        </authorList>
    </citation>
    <scope>NUCLEOTIDE SEQUENCE [LARGE SCALE GENOMIC DNA]</scope>
</reference>
<sequence length="402" mass="46255">MLPSGLYRICLQRICELLKEGTWKTYSTNPFWLHKSPFSDLPTEIVDDLMKFAQSHFENLCIADVLLLLTSGRLTRLDLSPFDLQKECDIFQKVMRSKGFQSLRFIARCSNKSDSLSLINTLICNCQNLEVMDVKCVDRHIISSALENCLKLTSVLYSDSLDALETIKKNRRYGISIPTLKIYGHIRLLTCVWGRDDFRNQGFQKPDSRSSKLKFLQKVRNAVSLCPFVENLHIFVLCRESIIELKELKRLTVLNIDLRYCDGVFLPDFAELLRIIGPQLKELTVICKISLPVDIICCSCPNLQALKIYGKVTASNFAKTNGSLLLEYIYIFFMDKNAVLFLLPNCKRLAFFKVCSAEGLDDNLLDRIMKINPLSYLKYVEMTRSYLSKNGFRRLLKQEVSL</sequence>
<evidence type="ECO:0000313" key="1">
    <source>
        <dbReference type="EMBL" id="GBM89580.1"/>
    </source>
</evidence>
<organism evidence="1 2">
    <name type="scientific">Araneus ventricosus</name>
    <name type="common">Orbweaver spider</name>
    <name type="synonym">Epeira ventricosa</name>
    <dbReference type="NCBI Taxonomy" id="182803"/>
    <lineage>
        <taxon>Eukaryota</taxon>
        <taxon>Metazoa</taxon>
        <taxon>Ecdysozoa</taxon>
        <taxon>Arthropoda</taxon>
        <taxon>Chelicerata</taxon>
        <taxon>Arachnida</taxon>
        <taxon>Araneae</taxon>
        <taxon>Araneomorphae</taxon>
        <taxon>Entelegynae</taxon>
        <taxon>Araneoidea</taxon>
        <taxon>Araneidae</taxon>
        <taxon>Araneus</taxon>
    </lineage>
</organism>
<dbReference type="AlphaFoldDB" id="A0A4Y2JHL1"/>
<dbReference type="OrthoDB" id="6478541at2759"/>
<comment type="caution">
    <text evidence="1">The sequence shown here is derived from an EMBL/GenBank/DDBJ whole genome shotgun (WGS) entry which is preliminary data.</text>
</comment>
<protein>
    <recommendedName>
        <fullName evidence="3">F-box domain-containing protein</fullName>
    </recommendedName>
</protein>
<gene>
    <name evidence="1" type="ORF">AVEN_258649_1</name>
</gene>
<name>A0A4Y2JHL1_ARAVE</name>
<keyword evidence="2" id="KW-1185">Reference proteome</keyword>